<keyword evidence="2" id="KW-0472">Membrane</keyword>
<dbReference type="Gene3D" id="1.25.40.20">
    <property type="entry name" value="Ankyrin repeat-containing domain"/>
    <property type="match status" value="2"/>
</dbReference>
<protein>
    <submittedName>
        <fullName evidence="3">Uncharacterized protein</fullName>
    </submittedName>
</protein>
<dbReference type="InterPro" id="IPR002110">
    <property type="entry name" value="Ankyrin_rpt"/>
</dbReference>
<feature type="repeat" description="ANK" evidence="1">
    <location>
        <begin position="539"/>
        <end position="571"/>
    </location>
</feature>
<feature type="transmembrane region" description="Helical" evidence="2">
    <location>
        <begin position="133"/>
        <end position="152"/>
    </location>
</feature>
<dbReference type="InterPro" id="IPR052391">
    <property type="entry name" value="E3_Ligase-Neurotoxin"/>
</dbReference>
<feature type="repeat" description="ANK" evidence="1">
    <location>
        <begin position="505"/>
        <end position="537"/>
    </location>
</feature>
<keyword evidence="2" id="KW-0812">Transmembrane</keyword>
<organism evidence="3 4">
    <name type="scientific">Candidatus Wallbacteria bacterium HGW-Wallbacteria-1</name>
    <dbReference type="NCBI Taxonomy" id="2013854"/>
    <lineage>
        <taxon>Bacteria</taxon>
        <taxon>Candidatus Walliibacteriota</taxon>
    </lineage>
</organism>
<name>A0A2N1PL53_9BACT</name>
<dbReference type="EMBL" id="PGXC01000026">
    <property type="protein sequence ID" value="PKK89064.1"/>
    <property type="molecule type" value="Genomic_DNA"/>
</dbReference>
<feature type="transmembrane region" description="Helical" evidence="2">
    <location>
        <begin position="20"/>
        <end position="43"/>
    </location>
</feature>
<feature type="transmembrane region" description="Helical" evidence="2">
    <location>
        <begin position="158"/>
        <end position="176"/>
    </location>
</feature>
<evidence type="ECO:0000256" key="1">
    <source>
        <dbReference type="PROSITE-ProRule" id="PRU00023"/>
    </source>
</evidence>
<dbReference type="PROSITE" id="PS50297">
    <property type="entry name" value="ANK_REP_REGION"/>
    <property type="match status" value="4"/>
</dbReference>
<proteinExistence type="predicted"/>
<evidence type="ECO:0000313" key="4">
    <source>
        <dbReference type="Proteomes" id="UP000233256"/>
    </source>
</evidence>
<keyword evidence="2" id="KW-1133">Transmembrane helix</keyword>
<gene>
    <name evidence="3" type="ORF">CVV64_16080</name>
</gene>
<sequence>MEHLKEKETRSEPVPGFFRATGRCLGGMLFAAIFGFISLTSLADSWDLLRLMFRGTTTAATVTRKYNQVTSKSIIRYISYRTEQTDQQIFTHQVRDEIWQPMPRKGGEIQVWVLPDNPSVNSPSADFIDFRDAAGSAILMLLLTIFSLKMTFETTKGLFGAMIVICFIAGLGTRYWSTYRTNPWRAAFNGDVNALRRCVDKGVNLSVQSSFSSRNFIDFMMPGKWYQINGRTPIENAIAGHQLQALEFLVSQKVHLSNKAFVRAAENTISWGEPAALKTLLELPEINISSLEDRGGSLLRAALRANNVQMVSLLVDFGADINAGDRSKMMASPLEEAIGKDSPALNAIISSSLFDPEAKGPMYQLTPTSLAASRGKTRAFELLINHIEMASQKNESFIYRLINEAMESALKTNHMEILKSCQSMGYSIDNPDTANPGNNLTMLQKLISANEARPVSKLIEFGADVNAPGGENLCTPLHLAAAMQNVKLTEILLKAGGNLNAPDKSGATPLHYSAARGRRSFLNSLLVHGADMNSGAGTSSGTPLHAAVAAGNHFMVSALLDSGANPELTDSRGLTPAAFAENLLTSNTLQEAERVNIRNCLSLLNVRMGSVKKAGN</sequence>
<feature type="repeat" description="ANK" evidence="1">
    <location>
        <begin position="294"/>
        <end position="326"/>
    </location>
</feature>
<dbReference type="Pfam" id="PF00023">
    <property type="entry name" value="Ank"/>
    <property type="match status" value="2"/>
</dbReference>
<dbReference type="SMART" id="SM00248">
    <property type="entry name" value="ANK"/>
    <property type="match status" value="9"/>
</dbReference>
<evidence type="ECO:0000256" key="2">
    <source>
        <dbReference type="SAM" id="Phobius"/>
    </source>
</evidence>
<dbReference type="SUPFAM" id="SSF48403">
    <property type="entry name" value="Ankyrin repeat"/>
    <property type="match status" value="2"/>
</dbReference>
<dbReference type="PANTHER" id="PTHR24133:SF40">
    <property type="entry name" value="ANKYRIN REPEAT DOMAIN 44"/>
    <property type="match status" value="1"/>
</dbReference>
<evidence type="ECO:0000313" key="3">
    <source>
        <dbReference type="EMBL" id="PKK89064.1"/>
    </source>
</evidence>
<dbReference type="AlphaFoldDB" id="A0A2N1PL53"/>
<dbReference type="PANTHER" id="PTHR24133">
    <property type="entry name" value="ANKYRIN DOMAIN-CONTAINING"/>
    <property type="match status" value="1"/>
</dbReference>
<dbReference type="PROSITE" id="PS50088">
    <property type="entry name" value="ANK_REPEAT"/>
    <property type="match status" value="4"/>
</dbReference>
<feature type="repeat" description="ANK" evidence="1">
    <location>
        <begin position="472"/>
        <end position="504"/>
    </location>
</feature>
<accession>A0A2N1PL53</accession>
<comment type="caution">
    <text evidence="3">The sequence shown here is derived from an EMBL/GenBank/DDBJ whole genome shotgun (WGS) entry which is preliminary data.</text>
</comment>
<dbReference type="Proteomes" id="UP000233256">
    <property type="component" value="Unassembled WGS sequence"/>
</dbReference>
<reference evidence="3 4" key="1">
    <citation type="journal article" date="2017" name="ISME J.">
        <title>Potential for microbial H2 and metal transformations associated with novel bacteria and archaea in deep terrestrial subsurface sediments.</title>
        <authorList>
            <person name="Hernsdorf A.W."/>
            <person name="Amano Y."/>
            <person name="Miyakawa K."/>
            <person name="Ise K."/>
            <person name="Suzuki Y."/>
            <person name="Anantharaman K."/>
            <person name="Probst A."/>
            <person name="Burstein D."/>
            <person name="Thomas B.C."/>
            <person name="Banfield J.F."/>
        </authorList>
    </citation>
    <scope>NUCLEOTIDE SEQUENCE [LARGE SCALE GENOMIC DNA]</scope>
    <source>
        <strain evidence="3">HGW-Wallbacteria-1</strain>
    </source>
</reference>
<dbReference type="Pfam" id="PF12796">
    <property type="entry name" value="Ank_2"/>
    <property type="match status" value="1"/>
</dbReference>
<dbReference type="InterPro" id="IPR036770">
    <property type="entry name" value="Ankyrin_rpt-contain_sf"/>
</dbReference>
<keyword evidence="1" id="KW-0040">ANK repeat</keyword>